<feature type="region of interest" description="Disordered" evidence="3">
    <location>
        <begin position="707"/>
        <end position="744"/>
    </location>
</feature>
<keyword evidence="4" id="KW-1133">Transmembrane helix</keyword>
<dbReference type="InterPro" id="IPR003591">
    <property type="entry name" value="Leu-rich_rpt_typical-subtyp"/>
</dbReference>
<dbReference type="AlphaFoldDB" id="A0AAJ7FSL2"/>
<feature type="region of interest" description="Disordered" evidence="3">
    <location>
        <begin position="659"/>
        <end position="678"/>
    </location>
</feature>
<dbReference type="GeneID" id="107272960"/>
<dbReference type="Gene3D" id="3.80.10.10">
    <property type="entry name" value="Ribonuclease Inhibitor"/>
    <property type="match status" value="4"/>
</dbReference>
<feature type="signal peptide" evidence="5">
    <location>
        <begin position="1"/>
        <end position="16"/>
    </location>
</feature>
<dbReference type="Pfam" id="PF13855">
    <property type="entry name" value="LRR_8"/>
    <property type="match status" value="4"/>
</dbReference>
<protein>
    <submittedName>
        <fullName evidence="7">Insulin-like growth factor-binding protein complex acid labile subunit</fullName>
    </submittedName>
</protein>
<evidence type="ECO:0000256" key="3">
    <source>
        <dbReference type="SAM" id="MobiDB-lite"/>
    </source>
</evidence>
<evidence type="ECO:0000256" key="5">
    <source>
        <dbReference type="SAM" id="SignalP"/>
    </source>
</evidence>
<feature type="chain" id="PRO_5042505080" evidence="5">
    <location>
        <begin position="17"/>
        <end position="917"/>
    </location>
</feature>
<keyword evidence="2" id="KW-0677">Repeat</keyword>
<feature type="transmembrane region" description="Helical" evidence="4">
    <location>
        <begin position="868"/>
        <end position="888"/>
    </location>
</feature>
<keyword evidence="5" id="KW-0732">Signal</keyword>
<proteinExistence type="predicted"/>
<evidence type="ECO:0000256" key="2">
    <source>
        <dbReference type="ARBA" id="ARBA00022737"/>
    </source>
</evidence>
<dbReference type="SMART" id="SM00364">
    <property type="entry name" value="LRR_BAC"/>
    <property type="match status" value="7"/>
</dbReference>
<gene>
    <name evidence="7" type="primary">LOC107272960</name>
</gene>
<reference evidence="7" key="1">
    <citation type="submission" date="2025-08" db="UniProtKB">
        <authorList>
            <consortium name="RefSeq"/>
        </authorList>
    </citation>
    <scope>IDENTIFICATION</scope>
</reference>
<feature type="compositionally biased region" description="Basic and acidic residues" evidence="3">
    <location>
        <begin position="659"/>
        <end position="669"/>
    </location>
</feature>
<dbReference type="SMART" id="SM00369">
    <property type="entry name" value="LRR_TYP"/>
    <property type="match status" value="13"/>
</dbReference>
<dbReference type="PANTHER" id="PTHR24366">
    <property type="entry name" value="IG(IMMUNOGLOBULIN) AND LRR(LEUCINE RICH REPEAT) DOMAINS"/>
    <property type="match status" value="1"/>
</dbReference>
<keyword evidence="4" id="KW-0472">Membrane</keyword>
<evidence type="ECO:0000313" key="7">
    <source>
        <dbReference type="RefSeq" id="XP_015606158.1"/>
    </source>
</evidence>
<evidence type="ECO:0000256" key="1">
    <source>
        <dbReference type="ARBA" id="ARBA00022614"/>
    </source>
</evidence>
<dbReference type="Proteomes" id="UP000694920">
    <property type="component" value="Unplaced"/>
</dbReference>
<evidence type="ECO:0000313" key="6">
    <source>
        <dbReference type="Proteomes" id="UP000694920"/>
    </source>
</evidence>
<sequence length="917" mass="99929">MWLLILLLAFMASGSACPEECSCHAERAELSHGPVELSCLGKTPQVQELPGDARALKIDSADEYEVMSLLDEFENASHALPLLDELVLTNCSLEYLNVSWTGLGGLRALNLSSNNFVDLNDVQIVNMVKLRRLTSFDVSSNLLRNVSANAFRTLATLVYLSLRRNVITNVSEAAFRGLALLENLNLADNRLSWIPDGALTPLDSLQKLDLSGNQLQVLGARWFESLGRLRELDVSRNGLARAASGALQPLPGLSVLRLAENPLRERDVSLLLGTGRRLETVDASRTGLARVPAALTRSVRALRLAGNLLTSIRSGDLDSYPLLRMLDISDNRLSDVEEDALGRLEVLEDLNMSGNVLTEVPRSLPSSLTILNLEGNRIGTLRSNDLQGLYNLRSLMLNHNAITLIQEGSLGQLPALVELDISENPIKTLPANTLNGPSNLATLRMSGLTSLEWDQQERADMAFPVPTPERLVTLDVSYSPVLAAQLLADNAALSACKSLLVLNMIGTNVTTVRSDLLYFLPQLRTLGLSGNEWNCTEDLYWLGEWIRQHAEYHPPADCAEPANLTGYRLYEMPAPPTPLSTAKTSTTTIAPITDPYSKAEVEVTSGTLFNAIDYNGEKNFSTYSYMDVFTSSTTAPDLTNDTGELLLGTSTTDYLIKSSESKMENRNKDSQVNTTVSDNRTTESSIMLYTSYANVSNIFQASLNVKNTSTESTTSVKRNTAGSKEDSSTTDATDESISSGEYPLQGNETVATTISTYKAKQMNTPFKKTLNKKIKSGRYKNKKVSVAKHNSSNSSKTFSRNIQSNATRTLTAERTKETSHQAATRNLTEESLVLADASSNTLAEELSGQATDSGARVSEPPASGAHPGMLVLAGAALGAAAALTVVLSRRATIRRRDRYHRHENIEVHTLTPAVELW</sequence>
<name>A0AAJ7FSL2_CEPCN</name>
<organism evidence="6 7">
    <name type="scientific">Cephus cinctus</name>
    <name type="common">Wheat stem sawfly</name>
    <dbReference type="NCBI Taxonomy" id="211228"/>
    <lineage>
        <taxon>Eukaryota</taxon>
        <taxon>Metazoa</taxon>
        <taxon>Ecdysozoa</taxon>
        <taxon>Arthropoda</taxon>
        <taxon>Hexapoda</taxon>
        <taxon>Insecta</taxon>
        <taxon>Pterygota</taxon>
        <taxon>Neoptera</taxon>
        <taxon>Endopterygota</taxon>
        <taxon>Hymenoptera</taxon>
        <taxon>Cephoidea</taxon>
        <taxon>Cephidae</taxon>
        <taxon>Cephus</taxon>
    </lineage>
</organism>
<dbReference type="RefSeq" id="XP_015606158.1">
    <property type="nucleotide sequence ID" value="XM_015750672.2"/>
</dbReference>
<dbReference type="FunFam" id="3.80.10.10:FF:001164">
    <property type="entry name" value="GH01279p"/>
    <property type="match status" value="1"/>
</dbReference>
<keyword evidence="6" id="KW-1185">Reference proteome</keyword>
<feature type="compositionally biased region" description="Polar residues" evidence="3">
    <location>
        <begin position="788"/>
        <end position="810"/>
    </location>
</feature>
<keyword evidence="1" id="KW-0433">Leucine-rich repeat</keyword>
<feature type="region of interest" description="Disordered" evidence="3">
    <location>
        <begin position="768"/>
        <end position="825"/>
    </location>
</feature>
<accession>A0AAJ7FSL2</accession>
<feature type="compositionally biased region" description="Polar residues" evidence="3">
    <location>
        <begin position="707"/>
        <end position="722"/>
    </location>
</feature>
<dbReference type="SUPFAM" id="SSF52058">
    <property type="entry name" value="L domain-like"/>
    <property type="match status" value="2"/>
</dbReference>
<dbReference type="InterPro" id="IPR032675">
    <property type="entry name" value="LRR_dom_sf"/>
</dbReference>
<dbReference type="KEGG" id="ccin:107272960"/>
<evidence type="ECO:0000256" key="4">
    <source>
        <dbReference type="SAM" id="Phobius"/>
    </source>
</evidence>
<feature type="compositionally biased region" description="Polar residues" evidence="3">
    <location>
        <begin position="729"/>
        <end position="739"/>
    </location>
</feature>
<keyword evidence="4" id="KW-0812">Transmembrane</keyword>
<feature type="compositionally biased region" description="Basic residues" evidence="3">
    <location>
        <begin position="769"/>
        <end position="786"/>
    </location>
</feature>
<dbReference type="InterPro" id="IPR001611">
    <property type="entry name" value="Leu-rich_rpt"/>
</dbReference>
<dbReference type="PANTHER" id="PTHR24366:SF96">
    <property type="entry name" value="LEUCINE RICH REPEAT CONTAINING 53"/>
    <property type="match status" value="1"/>
</dbReference>